<dbReference type="PRINTS" id="PR00601">
    <property type="entry name" value="BACFERRITIN"/>
</dbReference>
<dbReference type="SUPFAM" id="SSF47240">
    <property type="entry name" value="Ferritin-like"/>
    <property type="match status" value="1"/>
</dbReference>
<feature type="binding site" evidence="6">
    <location>
        <position position="51"/>
    </location>
    <ligand>
        <name>Fe cation</name>
        <dbReference type="ChEBI" id="CHEBI:24875"/>
        <label>2</label>
    </ligand>
</feature>
<dbReference type="PIRSF" id="PIRSF002560">
    <property type="entry name" value="Bacterioferritin"/>
    <property type="match status" value="1"/>
</dbReference>
<keyword evidence="10" id="KW-1185">Reference proteome</keyword>
<sequence>MKGNDKVIGLLNTQLADELTAVSQYMVHAGMCANWGYEKLHDAIEKRAIEEMKHAESLIDRILFLEGTPIVSNLNKINIGSTVEKQIANDLAAEVGAIKAYNDGIQMCVSLGDNGSRELLETTLKDEERHLDWLEAQRDQIAQMGIQIYLSEQIS</sequence>
<feature type="binding site" description="axial binding residue" evidence="6">
    <location>
        <position position="52"/>
    </location>
    <ligand>
        <name>heme b</name>
        <dbReference type="ChEBI" id="CHEBI:60344"/>
        <note>ligand shared between dimeric partners</note>
    </ligand>
    <ligandPart>
        <name>Fe</name>
        <dbReference type="ChEBI" id="CHEBI:18248"/>
    </ligandPart>
</feature>
<dbReference type="PANTHER" id="PTHR30295:SF0">
    <property type="entry name" value="BACTERIOFERRITIN"/>
    <property type="match status" value="1"/>
</dbReference>
<reference evidence="9 10" key="1">
    <citation type="submission" date="2015-07" db="EMBL/GenBank/DDBJ databases">
        <title>Genome sequence of Leptolinea tardivitalis DSM 16556.</title>
        <authorList>
            <person name="Hemp J."/>
            <person name="Ward L.M."/>
            <person name="Pace L.A."/>
            <person name="Fischer W.W."/>
        </authorList>
    </citation>
    <scope>NUCLEOTIDE SEQUENCE [LARGE SCALE GENOMIC DNA]</scope>
    <source>
        <strain evidence="9 10">YMTK-2</strain>
    </source>
</reference>
<dbReference type="GO" id="GO:0006826">
    <property type="term" value="P:iron ion transport"/>
    <property type="evidence" value="ECO:0007669"/>
    <property type="project" value="InterPro"/>
</dbReference>
<proteinExistence type="inferred from homology"/>
<feature type="binding site" evidence="6">
    <location>
        <position position="94"/>
    </location>
    <ligand>
        <name>Fe cation</name>
        <dbReference type="ChEBI" id="CHEBI:24875"/>
        <label>2</label>
    </ligand>
</feature>
<dbReference type="GO" id="GO:0004322">
    <property type="term" value="F:ferroxidase activity"/>
    <property type="evidence" value="ECO:0007669"/>
    <property type="project" value="UniProtKB-EC"/>
</dbReference>
<evidence type="ECO:0000313" key="9">
    <source>
        <dbReference type="EMBL" id="KPL70449.1"/>
    </source>
</evidence>
<evidence type="ECO:0000256" key="6">
    <source>
        <dbReference type="PIRSR" id="PIRSR002560-1"/>
    </source>
</evidence>
<evidence type="ECO:0000259" key="8">
    <source>
        <dbReference type="PROSITE" id="PS50905"/>
    </source>
</evidence>
<evidence type="ECO:0000256" key="5">
    <source>
        <dbReference type="PIRNR" id="PIRNR002560"/>
    </source>
</evidence>
<dbReference type="NCBIfam" id="TIGR00754">
    <property type="entry name" value="bfr"/>
    <property type="match status" value="1"/>
</dbReference>
<evidence type="ECO:0000313" key="10">
    <source>
        <dbReference type="Proteomes" id="UP000050430"/>
    </source>
</evidence>
<evidence type="ECO:0000256" key="7">
    <source>
        <dbReference type="RuleBase" id="RU000623"/>
    </source>
</evidence>
<dbReference type="GO" id="GO:0006879">
    <property type="term" value="P:intracellular iron ion homeostasis"/>
    <property type="evidence" value="ECO:0007669"/>
    <property type="project" value="UniProtKB-KW"/>
</dbReference>
<feature type="binding site" evidence="6">
    <location>
        <position position="18"/>
    </location>
    <ligand>
        <name>Fe cation</name>
        <dbReference type="ChEBI" id="CHEBI:24875"/>
        <label>1</label>
    </ligand>
</feature>
<dbReference type="Gene3D" id="1.20.1260.10">
    <property type="match status" value="1"/>
</dbReference>
<feature type="domain" description="Ferritin-like diiron" evidence="8">
    <location>
        <begin position="1"/>
        <end position="145"/>
    </location>
</feature>
<feature type="binding site" evidence="6">
    <location>
        <position position="54"/>
    </location>
    <ligand>
        <name>Fe cation</name>
        <dbReference type="ChEBI" id="CHEBI:24875"/>
        <label>1</label>
    </ligand>
</feature>
<feature type="binding site" evidence="6">
    <location>
        <position position="127"/>
    </location>
    <ligand>
        <name>Fe cation</name>
        <dbReference type="ChEBI" id="CHEBI:24875"/>
        <label>2</label>
    </ligand>
</feature>
<dbReference type="CDD" id="cd00907">
    <property type="entry name" value="Bacterioferritin"/>
    <property type="match status" value="1"/>
</dbReference>
<name>A0A0P6WV31_9CHLR</name>
<dbReference type="InterPro" id="IPR009078">
    <property type="entry name" value="Ferritin-like_SF"/>
</dbReference>
<dbReference type="InterPro" id="IPR002024">
    <property type="entry name" value="Bacterioferritin"/>
</dbReference>
<keyword evidence="3 5" id="KW-0479">Metal-binding</keyword>
<dbReference type="PATRIC" id="fig|229920.5.peg.368"/>
<feature type="binding site" evidence="6">
    <location>
        <position position="51"/>
    </location>
    <ligand>
        <name>Fe cation</name>
        <dbReference type="ChEBI" id="CHEBI:24875"/>
        <label>1</label>
    </ligand>
</feature>
<dbReference type="GO" id="GO:0020037">
    <property type="term" value="F:heme binding"/>
    <property type="evidence" value="ECO:0007669"/>
    <property type="project" value="TreeGrafter"/>
</dbReference>
<dbReference type="Pfam" id="PF00210">
    <property type="entry name" value="Ferritin"/>
    <property type="match status" value="1"/>
</dbReference>
<dbReference type="GO" id="GO:0005829">
    <property type="term" value="C:cytosol"/>
    <property type="evidence" value="ECO:0007669"/>
    <property type="project" value="TreeGrafter"/>
</dbReference>
<protein>
    <recommendedName>
        <fullName evidence="5 7">Bacterioferritin</fullName>
        <ecNumber evidence="5">1.16.3.1</ecNumber>
    </recommendedName>
</protein>
<comment type="function">
    <text evidence="5">Iron-storage protein, whose ferroxidase center binds Fe(2+), oxidizes it using dioxygen to Fe(3+), and participates in the subsequent Fe(3+) oxide mineral core formation within the central cavity of the BFR protein shell.</text>
</comment>
<gene>
    <name evidence="9" type="ORF">ADM99_15025</name>
</gene>
<dbReference type="EC" id="1.16.3.1" evidence="5"/>
<organism evidence="9 10">
    <name type="scientific">Leptolinea tardivitalis</name>
    <dbReference type="NCBI Taxonomy" id="229920"/>
    <lineage>
        <taxon>Bacteria</taxon>
        <taxon>Bacillati</taxon>
        <taxon>Chloroflexota</taxon>
        <taxon>Anaerolineae</taxon>
        <taxon>Anaerolineales</taxon>
        <taxon>Anaerolineaceae</taxon>
        <taxon>Leptolinea</taxon>
    </lineage>
</organism>
<evidence type="ECO:0000256" key="2">
    <source>
        <dbReference type="ARBA" id="ARBA00022617"/>
    </source>
</evidence>
<evidence type="ECO:0000256" key="4">
    <source>
        <dbReference type="ARBA" id="ARBA00023004"/>
    </source>
</evidence>
<dbReference type="AlphaFoldDB" id="A0A0P6WV31"/>
<dbReference type="PROSITE" id="PS00549">
    <property type="entry name" value="BACTERIOFERRITIN"/>
    <property type="match status" value="1"/>
</dbReference>
<dbReference type="STRING" id="229920.ADM99_15025"/>
<keyword evidence="2 7" id="KW-0349">Heme</keyword>
<dbReference type="PROSITE" id="PS50905">
    <property type="entry name" value="FERRITIN_LIKE"/>
    <property type="match status" value="1"/>
</dbReference>
<dbReference type="OrthoDB" id="9792238at2"/>
<comment type="similarity">
    <text evidence="5 7">Belongs to the bacterioferritin family.</text>
</comment>
<dbReference type="InterPro" id="IPR008331">
    <property type="entry name" value="Ferritin_DPS_dom"/>
</dbReference>
<comment type="caution">
    <text evidence="9">The sequence shown here is derived from an EMBL/GenBank/DDBJ whole genome shotgun (WGS) entry which is preliminary data.</text>
</comment>
<accession>A0A0P6WV31</accession>
<comment type="catalytic activity">
    <reaction evidence="5">
        <text>4 Fe(2+) + O2 + 4 H(+) = 4 Fe(3+) + 2 H2O</text>
        <dbReference type="Rhea" id="RHEA:11148"/>
        <dbReference type="ChEBI" id="CHEBI:15377"/>
        <dbReference type="ChEBI" id="CHEBI:15378"/>
        <dbReference type="ChEBI" id="CHEBI:15379"/>
        <dbReference type="ChEBI" id="CHEBI:29033"/>
        <dbReference type="ChEBI" id="CHEBI:29034"/>
        <dbReference type="EC" id="1.16.3.1"/>
    </reaction>
</comment>
<evidence type="ECO:0000256" key="3">
    <source>
        <dbReference type="ARBA" id="ARBA00022723"/>
    </source>
</evidence>
<feature type="binding site" evidence="6">
    <location>
        <position position="127"/>
    </location>
    <ligand>
        <name>Fe cation</name>
        <dbReference type="ChEBI" id="CHEBI:24875"/>
        <label>1</label>
    </ligand>
</feature>
<evidence type="ECO:0000256" key="1">
    <source>
        <dbReference type="ARBA" id="ARBA00022434"/>
    </source>
</evidence>
<dbReference type="EMBL" id="LGCK01000014">
    <property type="protein sequence ID" value="KPL70449.1"/>
    <property type="molecule type" value="Genomic_DNA"/>
</dbReference>
<feature type="binding site" evidence="6">
    <location>
        <position position="130"/>
    </location>
    <ligand>
        <name>Fe cation</name>
        <dbReference type="ChEBI" id="CHEBI:24875"/>
        <label>2</label>
    </ligand>
</feature>
<keyword evidence="4 5" id="KW-0408">Iron</keyword>
<dbReference type="RefSeq" id="WP_062422338.1">
    <property type="nucleotide sequence ID" value="NZ_BBYA01000010.1"/>
</dbReference>
<dbReference type="GO" id="GO:0008199">
    <property type="term" value="F:ferric iron binding"/>
    <property type="evidence" value="ECO:0007669"/>
    <property type="project" value="InterPro"/>
</dbReference>
<dbReference type="Proteomes" id="UP000050430">
    <property type="component" value="Unassembled WGS sequence"/>
</dbReference>
<dbReference type="InterPro" id="IPR012347">
    <property type="entry name" value="Ferritin-like"/>
</dbReference>
<feature type="binding site" evidence="6">
    <location>
        <position position="50"/>
    </location>
    <ligand>
        <name>Fe cation</name>
        <dbReference type="ChEBI" id="CHEBI:24875"/>
        <label>3</label>
    </ligand>
</feature>
<keyword evidence="1 5" id="KW-0409">Iron storage</keyword>
<dbReference type="InterPro" id="IPR009040">
    <property type="entry name" value="Ferritin-like_diiron"/>
</dbReference>
<dbReference type="PANTHER" id="PTHR30295">
    <property type="entry name" value="BACTERIOFERRITIN"/>
    <property type="match status" value="1"/>
</dbReference>